<dbReference type="Proteomes" id="UP000245699">
    <property type="component" value="Unassembled WGS sequence"/>
</dbReference>
<gene>
    <name evidence="7" type="ORF">BB559_005500</name>
</gene>
<evidence type="ECO:0000256" key="6">
    <source>
        <dbReference type="SAM" id="Phobius"/>
    </source>
</evidence>
<evidence type="ECO:0000256" key="2">
    <source>
        <dbReference type="ARBA" id="ARBA00005587"/>
    </source>
</evidence>
<dbReference type="GO" id="GO:0005886">
    <property type="term" value="C:plasma membrane"/>
    <property type="evidence" value="ECO:0007669"/>
    <property type="project" value="TreeGrafter"/>
</dbReference>
<dbReference type="EMBL" id="MBFT01000608">
    <property type="protein sequence ID" value="PVU88603.1"/>
    <property type="molecule type" value="Genomic_DNA"/>
</dbReference>
<reference evidence="7 8" key="1">
    <citation type="journal article" date="2018" name="MBio">
        <title>Comparative Genomics Reveals the Core Gene Toolbox for the Fungus-Insect Symbiosis.</title>
        <authorList>
            <person name="Wang Y."/>
            <person name="Stata M."/>
            <person name="Wang W."/>
            <person name="Stajich J.E."/>
            <person name="White M.M."/>
            <person name="Moncalvo J.M."/>
        </authorList>
    </citation>
    <scope>NUCLEOTIDE SEQUENCE [LARGE SCALE GENOMIC DNA]</scope>
    <source>
        <strain evidence="7 8">AUS-77-4</strain>
    </source>
</reference>
<evidence type="ECO:0000313" key="7">
    <source>
        <dbReference type="EMBL" id="PVU88603.1"/>
    </source>
</evidence>
<dbReference type="PANTHER" id="PTHR31123">
    <property type="entry name" value="ACCUMULATION OF DYADS PROTEIN 2-RELATED"/>
    <property type="match status" value="1"/>
</dbReference>
<dbReference type="STRING" id="61424.A0A2T9Y8E3"/>
<evidence type="ECO:0000256" key="5">
    <source>
        <dbReference type="ARBA" id="ARBA00023136"/>
    </source>
</evidence>
<evidence type="ECO:0000256" key="1">
    <source>
        <dbReference type="ARBA" id="ARBA00004141"/>
    </source>
</evidence>
<organism evidence="7 8">
    <name type="scientific">Furculomyces boomerangus</name>
    <dbReference type="NCBI Taxonomy" id="61424"/>
    <lineage>
        <taxon>Eukaryota</taxon>
        <taxon>Fungi</taxon>
        <taxon>Fungi incertae sedis</taxon>
        <taxon>Zoopagomycota</taxon>
        <taxon>Kickxellomycotina</taxon>
        <taxon>Harpellomycetes</taxon>
        <taxon>Harpellales</taxon>
        <taxon>Harpellaceae</taxon>
        <taxon>Furculomyces</taxon>
    </lineage>
</organism>
<dbReference type="InterPro" id="IPR051633">
    <property type="entry name" value="AceTr"/>
</dbReference>
<feature type="transmembrane region" description="Helical" evidence="6">
    <location>
        <begin position="87"/>
        <end position="107"/>
    </location>
</feature>
<feature type="transmembrane region" description="Helical" evidence="6">
    <location>
        <begin position="127"/>
        <end position="146"/>
    </location>
</feature>
<feature type="transmembrane region" description="Helical" evidence="6">
    <location>
        <begin position="178"/>
        <end position="197"/>
    </location>
</feature>
<protein>
    <submittedName>
        <fullName evidence="7">Uncharacterized protein</fullName>
    </submittedName>
</protein>
<name>A0A2T9Y8E3_9FUNG</name>
<feature type="transmembrane region" description="Helical" evidence="6">
    <location>
        <begin position="153"/>
        <end position="172"/>
    </location>
</feature>
<accession>A0A2T9Y8E3</accession>
<evidence type="ECO:0000256" key="3">
    <source>
        <dbReference type="ARBA" id="ARBA00022692"/>
    </source>
</evidence>
<dbReference type="NCBIfam" id="NF038013">
    <property type="entry name" value="AceTr_1"/>
    <property type="match status" value="1"/>
</dbReference>
<dbReference type="OrthoDB" id="3648309at2759"/>
<comment type="similarity">
    <text evidence="2">Belongs to the acetate uptake transporter (AceTr) (TC 2.A.96) family.</text>
</comment>
<feature type="transmembrane region" description="Helical" evidence="6">
    <location>
        <begin position="59"/>
        <end position="80"/>
    </location>
</feature>
<evidence type="ECO:0000256" key="4">
    <source>
        <dbReference type="ARBA" id="ARBA00022989"/>
    </source>
</evidence>
<sequence>MSMTPDLELSTSRTRYTPRRLIASAASLGLVTFAIITIEESILELYRWDVTSNQHLGPIYGQALFVGGFAQLVSGIIQFVNDDALEGAAFSSFGALWMAKGFLPLVMPGGFFSVSNPEYAKIARIQSGVVSLPWSIWVFILLLANLKNNIVKLMLFIFLNLRVHTTTIGKWIGSEDVIVVSGAFGVVLSMIAFYCAAQDLVNKRSSYFDLPMGLNYEQKHNGKHDQ</sequence>
<evidence type="ECO:0000313" key="8">
    <source>
        <dbReference type="Proteomes" id="UP000245699"/>
    </source>
</evidence>
<comment type="caution">
    <text evidence="7">The sequence shown here is derived from an EMBL/GenBank/DDBJ whole genome shotgun (WGS) entry which is preliminary data.</text>
</comment>
<dbReference type="AlphaFoldDB" id="A0A2T9Y8E3"/>
<feature type="transmembrane region" description="Helical" evidence="6">
    <location>
        <begin position="21"/>
        <end position="39"/>
    </location>
</feature>
<keyword evidence="3 6" id="KW-0812">Transmembrane</keyword>
<dbReference type="PANTHER" id="PTHR31123:SF1">
    <property type="entry name" value="ACCUMULATION OF DYADS PROTEIN 2-RELATED"/>
    <property type="match status" value="1"/>
</dbReference>
<comment type="subcellular location">
    <subcellularLocation>
        <location evidence="1">Membrane</location>
        <topology evidence="1">Multi-pass membrane protein</topology>
    </subcellularLocation>
</comment>
<dbReference type="InterPro" id="IPR000791">
    <property type="entry name" value="Gpr1/Fun34/SatP-like"/>
</dbReference>
<proteinExistence type="inferred from homology"/>
<dbReference type="GO" id="GO:0015123">
    <property type="term" value="F:acetate transmembrane transporter activity"/>
    <property type="evidence" value="ECO:0007669"/>
    <property type="project" value="TreeGrafter"/>
</dbReference>
<dbReference type="Pfam" id="PF01184">
    <property type="entry name" value="Gpr1_Fun34_YaaH"/>
    <property type="match status" value="1"/>
</dbReference>
<keyword evidence="5 6" id="KW-0472">Membrane</keyword>
<keyword evidence="8" id="KW-1185">Reference proteome</keyword>
<keyword evidence="4 6" id="KW-1133">Transmembrane helix</keyword>